<feature type="region of interest" description="Disordered" evidence="1">
    <location>
        <begin position="99"/>
        <end position="125"/>
    </location>
</feature>
<reference evidence="3" key="1">
    <citation type="submission" date="1998-03" db="EMBL/GenBank/DDBJ databases">
        <authorList>
            <person name="Beall B.W."/>
        </authorList>
    </citation>
    <scope>NUCLEOTIDE SEQUENCE</scope>
    <source>
        <strain evidence="3">d631</strain>
    </source>
</reference>
<gene>
    <name evidence="3" type="primary">emm</name>
</gene>
<dbReference type="InterPro" id="IPR021965">
    <property type="entry name" value="Plasminogen_ligand_VEK-30"/>
</dbReference>
<feature type="non-terminal residue" evidence="3">
    <location>
        <position position="1"/>
    </location>
</feature>
<sequence>ASVAVALTVVGAGLASQTEVKAENNSRYDDARQQALRQVIGEITDVRQLRNALVGSFNRNDELVNRNDELEKNIQEKERELKGLKGDVEKLTADAELQRLKNERHEEAELERLKSERHEHDKKEA</sequence>
<feature type="non-terminal residue" evidence="3">
    <location>
        <position position="125"/>
    </location>
</feature>
<evidence type="ECO:0000313" key="3">
    <source>
        <dbReference type="EMBL" id="AAC06323.1"/>
    </source>
</evidence>
<dbReference type="AlphaFoldDB" id="O68655"/>
<reference evidence="3" key="2">
    <citation type="journal article" date="1999" name="J. Infect. Dis.">
        <title>Genetic linkage of exotoxin alleles and emm gene markers for tissue tropism in group A streptococci.</title>
        <authorList>
            <person name="Bessen D.E."/>
            <person name="Izzo M.W."/>
            <person name="Fiorentino T.R."/>
            <person name="Caringal R.M."/>
            <person name="Hollingshead S.K."/>
            <person name="Beall B."/>
        </authorList>
    </citation>
    <scope>NUCLEOTIDE SEQUENCE</scope>
    <source>
        <strain evidence="3">d631</strain>
    </source>
</reference>
<evidence type="ECO:0000256" key="1">
    <source>
        <dbReference type="SAM" id="MobiDB-lite"/>
    </source>
</evidence>
<name>O68655_STRPY</name>
<organism evidence="3">
    <name type="scientific">Streptococcus pyogenes</name>
    <dbReference type="NCBI Taxonomy" id="1314"/>
    <lineage>
        <taxon>Bacteria</taxon>
        <taxon>Bacillati</taxon>
        <taxon>Bacillota</taxon>
        <taxon>Bacilli</taxon>
        <taxon>Lactobacillales</taxon>
        <taxon>Streptococcaceae</taxon>
        <taxon>Streptococcus</taxon>
    </lineage>
</organism>
<dbReference type="Pfam" id="PF12107">
    <property type="entry name" value="VEK-30"/>
    <property type="match status" value="1"/>
</dbReference>
<evidence type="ECO:0000259" key="2">
    <source>
        <dbReference type="Pfam" id="PF12107"/>
    </source>
</evidence>
<proteinExistence type="predicted"/>
<accession>O68655</accession>
<feature type="domain" description="Plasminogen ligand VEK-30" evidence="2">
    <location>
        <begin position="93"/>
        <end position="109"/>
    </location>
</feature>
<protein>
    <submittedName>
        <fullName evidence="3">M protein</fullName>
    </submittedName>
</protein>
<dbReference type="EMBL" id="AF053465">
    <property type="protein sequence ID" value="AAC06323.1"/>
    <property type="molecule type" value="Genomic_DNA"/>
</dbReference>